<feature type="domain" description="NADH:ubiquinone oxidoreductase 30kDa subunit" evidence="3">
    <location>
        <begin position="12"/>
        <end position="137"/>
    </location>
</feature>
<dbReference type="AlphaFoldDB" id="A0A542DX10"/>
<evidence type="ECO:0000259" key="3">
    <source>
        <dbReference type="Pfam" id="PF00329"/>
    </source>
</evidence>
<dbReference type="EMBL" id="VFMN01000001">
    <property type="protein sequence ID" value="TQJ07613.1"/>
    <property type="molecule type" value="Genomic_DNA"/>
</dbReference>
<dbReference type="GO" id="GO:0008137">
    <property type="term" value="F:NADH dehydrogenase (ubiquinone) activity"/>
    <property type="evidence" value="ECO:0007669"/>
    <property type="project" value="InterPro"/>
</dbReference>
<name>A0A542DX10_9MICO</name>
<dbReference type="Pfam" id="PF00329">
    <property type="entry name" value="Complex1_30kDa"/>
    <property type="match status" value="1"/>
</dbReference>
<dbReference type="PANTHER" id="PTHR10884:SF14">
    <property type="entry name" value="NADH DEHYDROGENASE [UBIQUINONE] IRON-SULFUR PROTEIN 3, MITOCHONDRIAL"/>
    <property type="match status" value="1"/>
</dbReference>
<proteinExistence type="inferred from homology"/>
<dbReference type="Gene3D" id="3.30.460.80">
    <property type="entry name" value="NADH:ubiquinone oxidoreductase, 30kDa subunit"/>
    <property type="match status" value="1"/>
</dbReference>
<evidence type="ECO:0000256" key="1">
    <source>
        <dbReference type="ARBA" id="ARBA00007569"/>
    </source>
</evidence>
<evidence type="ECO:0000313" key="5">
    <source>
        <dbReference type="Proteomes" id="UP000317893"/>
    </source>
</evidence>
<evidence type="ECO:0000313" key="4">
    <source>
        <dbReference type="EMBL" id="TQJ07613.1"/>
    </source>
</evidence>
<dbReference type="SUPFAM" id="SSF143243">
    <property type="entry name" value="Nqo5-like"/>
    <property type="match status" value="1"/>
</dbReference>
<dbReference type="OrthoDB" id="3746692at2"/>
<keyword evidence="5" id="KW-1185">Reference proteome</keyword>
<sequence length="177" mass="19179">MSTTPPEACRDVAPGEWVAAATALREEGFTFLDWLSAVDETDRPDRPGYDVVLHLLDVATPGALRTTMLRTRLPVGTPLPSLTGVFRGVAWHERETHEMFGLDVDGFDDGSGLGLRPLLLPDGFEGHPLRKSFVLAARASKPWPGAKEPGEGHDSTRAPGRRRVQAPGVPGPEWGPR</sequence>
<reference evidence="4 5" key="1">
    <citation type="submission" date="2019-06" db="EMBL/GenBank/DDBJ databases">
        <title>Sequencing the genomes of 1000 actinobacteria strains.</title>
        <authorList>
            <person name="Klenk H.-P."/>
        </authorList>
    </citation>
    <scope>NUCLEOTIDE SEQUENCE [LARGE SCALE GENOMIC DNA]</scope>
    <source>
        <strain evidence="4 5">DSM 18607</strain>
    </source>
</reference>
<protein>
    <submittedName>
        <fullName evidence="4">NADH-quinone oxidoreductase subunit C</fullName>
    </submittedName>
</protein>
<dbReference type="InterPro" id="IPR001268">
    <property type="entry name" value="NADH_UbQ_OxRdtase_30kDa_su"/>
</dbReference>
<dbReference type="InterPro" id="IPR037232">
    <property type="entry name" value="NADH_quin_OxRdtase_su_C/D-like"/>
</dbReference>
<accession>A0A542DX10</accession>
<feature type="region of interest" description="Disordered" evidence="2">
    <location>
        <begin position="140"/>
        <end position="177"/>
    </location>
</feature>
<evidence type="ECO:0000256" key="2">
    <source>
        <dbReference type="SAM" id="MobiDB-lite"/>
    </source>
</evidence>
<dbReference type="PANTHER" id="PTHR10884">
    <property type="entry name" value="NADH DEHYDROGENASE UBIQUINONE IRON-SULFUR PROTEIN 3"/>
    <property type="match status" value="1"/>
</dbReference>
<comment type="caution">
    <text evidence="4">The sequence shown here is derived from an EMBL/GenBank/DDBJ whole genome shotgun (WGS) entry which is preliminary data.</text>
</comment>
<organism evidence="4 5">
    <name type="scientific">Lapillicoccus jejuensis</name>
    <dbReference type="NCBI Taxonomy" id="402171"/>
    <lineage>
        <taxon>Bacteria</taxon>
        <taxon>Bacillati</taxon>
        <taxon>Actinomycetota</taxon>
        <taxon>Actinomycetes</taxon>
        <taxon>Micrococcales</taxon>
        <taxon>Intrasporangiaceae</taxon>
        <taxon>Lapillicoccus</taxon>
    </lineage>
</organism>
<dbReference type="Proteomes" id="UP000317893">
    <property type="component" value="Unassembled WGS sequence"/>
</dbReference>
<gene>
    <name evidence="4" type="ORF">FB458_0681</name>
</gene>
<comment type="similarity">
    <text evidence="1">Belongs to the complex I 30 kDa subunit family.</text>
</comment>
<dbReference type="RefSeq" id="WP_141846765.1">
    <property type="nucleotide sequence ID" value="NZ_BAAAPR010000008.1"/>
</dbReference>